<organism evidence="4 5">
    <name type="scientific">Penicillium hetheringtonii</name>
    <dbReference type="NCBI Taxonomy" id="911720"/>
    <lineage>
        <taxon>Eukaryota</taxon>
        <taxon>Fungi</taxon>
        <taxon>Dikarya</taxon>
        <taxon>Ascomycota</taxon>
        <taxon>Pezizomycotina</taxon>
        <taxon>Eurotiomycetes</taxon>
        <taxon>Eurotiomycetidae</taxon>
        <taxon>Eurotiales</taxon>
        <taxon>Aspergillaceae</taxon>
        <taxon>Penicillium</taxon>
    </lineage>
</organism>
<dbReference type="Gene3D" id="1.20.5.170">
    <property type="match status" value="1"/>
</dbReference>
<keyword evidence="1" id="KW-0175">Coiled coil</keyword>
<comment type="caution">
    <text evidence="4">The sequence shown here is derived from an EMBL/GenBank/DDBJ whole genome shotgun (WGS) entry which is preliminary data.</text>
</comment>
<feature type="compositionally biased region" description="Basic and acidic residues" evidence="2">
    <location>
        <begin position="11"/>
        <end position="32"/>
    </location>
</feature>
<dbReference type="PROSITE" id="PS00036">
    <property type="entry name" value="BZIP_BASIC"/>
    <property type="match status" value="1"/>
</dbReference>
<feature type="region of interest" description="Disordered" evidence="2">
    <location>
        <begin position="219"/>
        <end position="238"/>
    </location>
</feature>
<dbReference type="EMBL" id="JAQJAC010000003">
    <property type="protein sequence ID" value="KAJ5589887.1"/>
    <property type="molecule type" value="Genomic_DNA"/>
</dbReference>
<dbReference type="InterPro" id="IPR021833">
    <property type="entry name" value="DUF3425"/>
</dbReference>
<feature type="region of interest" description="Disordered" evidence="2">
    <location>
        <begin position="1"/>
        <end position="39"/>
    </location>
</feature>
<gene>
    <name evidence="4" type="ORF">N7450_003859</name>
</gene>
<feature type="compositionally biased region" description="Polar residues" evidence="2">
    <location>
        <begin position="1"/>
        <end position="10"/>
    </location>
</feature>
<evidence type="ECO:0000256" key="1">
    <source>
        <dbReference type="SAM" id="Coils"/>
    </source>
</evidence>
<dbReference type="CDD" id="cd14688">
    <property type="entry name" value="bZIP_YAP"/>
    <property type="match status" value="1"/>
</dbReference>
<dbReference type="AlphaFoldDB" id="A0AAD6DQA0"/>
<evidence type="ECO:0000313" key="5">
    <source>
        <dbReference type="Proteomes" id="UP001216150"/>
    </source>
</evidence>
<dbReference type="InterPro" id="IPR004827">
    <property type="entry name" value="bZIP"/>
</dbReference>
<evidence type="ECO:0000256" key="2">
    <source>
        <dbReference type="SAM" id="MobiDB-lite"/>
    </source>
</evidence>
<sequence length="495" mass="56319">MAPSNTPQNERSAHNNVEKRLGDGNDPKDYKLRNRLAQRAFRRRQADHLRELRNQASSKNEPQDETIRKLREENSRLRKTLIDVQSKLARMTANMQALSEAVSQSTEGPTRDTEDPILNHDGVDLSLSQILTEFESGALEDDVVIDHDSHAAALAKSPMKTPSGICLDLPEKSQDNSISVVTPRSESISERISNLAQEIPSIWSFEYQMGTDPYTRALSSMQSPRMRPDRSWTETNSPFSDHIQTLRMTLKNKVDLNKPATGPAMLLPDVMKWYAKTRFYHIVNLTAWQINPCTKTYNSIHPQYRPTKLQLQNPYPSVIDWIPFPSIRDRLIQLHSANPQIDQIFCDTVSSYVVETWMSELIMGAPSIKAYIRVTDIIANFDSQVHEDPADLMTALPAPDVATIFNSPVCSRAVFNKLNMSCGVSIYKIDPSFFGSYPELYDHNYDIAAQGIPLRPDVQCRLTCPKPLDTQTFQTYRNFVDFSYDSPIWKTWTST</sequence>
<evidence type="ECO:0000259" key="3">
    <source>
        <dbReference type="PROSITE" id="PS00036"/>
    </source>
</evidence>
<keyword evidence="5" id="KW-1185">Reference proteome</keyword>
<evidence type="ECO:0000313" key="4">
    <source>
        <dbReference type="EMBL" id="KAJ5589887.1"/>
    </source>
</evidence>
<dbReference type="Pfam" id="PF11905">
    <property type="entry name" value="DUF3425"/>
    <property type="match status" value="1"/>
</dbReference>
<name>A0AAD6DQA0_9EURO</name>
<dbReference type="PANTHER" id="PTHR38116">
    <property type="entry name" value="CHROMOSOME 7, WHOLE GENOME SHOTGUN SEQUENCE"/>
    <property type="match status" value="1"/>
</dbReference>
<proteinExistence type="predicted"/>
<feature type="domain" description="BZIP" evidence="3">
    <location>
        <begin position="31"/>
        <end position="44"/>
    </location>
</feature>
<protein>
    <recommendedName>
        <fullName evidence="3">BZIP domain-containing protein</fullName>
    </recommendedName>
</protein>
<reference evidence="4 5" key="1">
    <citation type="journal article" date="2023" name="IMA Fungus">
        <title>Comparative genomic study of the Penicillium genus elucidates a diverse pangenome and 15 lateral gene transfer events.</title>
        <authorList>
            <person name="Petersen C."/>
            <person name="Sorensen T."/>
            <person name="Nielsen M.R."/>
            <person name="Sondergaard T.E."/>
            <person name="Sorensen J.L."/>
            <person name="Fitzpatrick D.A."/>
            <person name="Frisvad J.C."/>
            <person name="Nielsen K.L."/>
        </authorList>
    </citation>
    <scope>NUCLEOTIDE SEQUENCE [LARGE SCALE GENOMIC DNA]</scope>
    <source>
        <strain evidence="4 5">IBT 29057</strain>
    </source>
</reference>
<dbReference type="PANTHER" id="PTHR38116:SF9">
    <property type="entry name" value="BZIP DOMAIN-CONTAINING PROTEIN"/>
    <property type="match status" value="1"/>
</dbReference>
<dbReference type="GO" id="GO:0003700">
    <property type="term" value="F:DNA-binding transcription factor activity"/>
    <property type="evidence" value="ECO:0007669"/>
    <property type="project" value="InterPro"/>
</dbReference>
<dbReference type="SUPFAM" id="SSF57959">
    <property type="entry name" value="Leucine zipper domain"/>
    <property type="match status" value="1"/>
</dbReference>
<feature type="coiled-coil region" evidence="1">
    <location>
        <begin position="67"/>
        <end position="101"/>
    </location>
</feature>
<dbReference type="Proteomes" id="UP001216150">
    <property type="component" value="Unassembled WGS sequence"/>
</dbReference>
<dbReference type="InterPro" id="IPR046347">
    <property type="entry name" value="bZIP_sf"/>
</dbReference>
<accession>A0AAD6DQA0</accession>